<accession>A0A8A1LV37</accession>
<protein>
    <submittedName>
        <fullName evidence="1">No significant blast hit, conidia-enriched transcript</fullName>
    </submittedName>
</protein>
<dbReference type="Proteomes" id="UP000663671">
    <property type="component" value="Chromosome 2"/>
</dbReference>
<evidence type="ECO:0000313" key="1">
    <source>
        <dbReference type="EMBL" id="QSS58058.1"/>
    </source>
</evidence>
<dbReference type="VEuPathDB" id="FungiDB:I7I51_07480"/>
<evidence type="ECO:0000313" key="2">
    <source>
        <dbReference type="Proteomes" id="UP000663671"/>
    </source>
</evidence>
<gene>
    <name evidence="1" type="ORF">I7I51_07480</name>
</gene>
<sequence>MAERYTQPKIFLFQYSSRAYTVINISYDTNGSGRRMVRSGCEKAILLGGHAYLVFHRESTRSYGQDHLFVSSSYPVFAVPPMPSLISVLIALLLSDDSDMAYKPPITIDRVRDLRIIETSPTA</sequence>
<proteinExistence type="predicted"/>
<dbReference type="EMBL" id="CP069109">
    <property type="protein sequence ID" value="QSS58058.1"/>
    <property type="molecule type" value="Genomic_DNA"/>
</dbReference>
<dbReference type="AlphaFoldDB" id="A0A8A1LV37"/>
<name>A0A8A1LV37_AJECA</name>
<reference evidence="1" key="1">
    <citation type="submission" date="2021-01" db="EMBL/GenBank/DDBJ databases">
        <title>Chromosome-level genome assembly of a human fungal pathogen reveals clustering of transcriptionally co-regulated genes.</title>
        <authorList>
            <person name="Voorhies M."/>
            <person name="Cohen S."/>
            <person name="Shea T.P."/>
            <person name="Petrus S."/>
            <person name="Munoz J.F."/>
            <person name="Poplawski S."/>
            <person name="Goldman W.E."/>
            <person name="Michael T."/>
            <person name="Cuomo C.A."/>
            <person name="Sil A."/>
            <person name="Beyhan S."/>
        </authorList>
    </citation>
    <scope>NUCLEOTIDE SEQUENCE</scope>
    <source>
        <strain evidence="1">WU24</strain>
    </source>
</reference>
<organism evidence="1 2">
    <name type="scientific">Ajellomyces capsulatus</name>
    <name type="common">Darling's disease fungus</name>
    <name type="synonym">Histoplasma capsulatum</name>
    <dbReference type="NCBI Taxonomy" id="5037"/>
    <lineage>
        <taxon>Eukaryota</taxon>
        <taxon>Fungi</taxon>
        <taxon>Dikarya</taxon>
        <taxon>Ascomycota</taxon>
        <taxon>Pezizomycotina</taxon>
        <taxon>Eurotiomycetes</taxon>
        <taxon>Eurotiomycetidae</taxon>
        <taxon>Onygenales</taxon>
        <taxon>Ajellomycetaceae</taxon>
        <taxon>Histoplasma</taxon>
    </lineage>
</organism>